<dbReference type="Gene3D" id="3.40.50.150">
    <property type="entry name" value="Vaccinia Virus protein VP39"/>
    <property type="match status" value="1"/>
</dbReference>
<keyword evidence="2" id="KW-1185">Reference proteome</keyword>
<dbReference type="SUPFAM" id="SSF53335">
    <property type="entry name" value="S-adenosyl-L-methionine-dependent methyltransferases"/>
    <property type="match status" value="1"/>
</dbReference>
<sequence length="219" mass="25028">MGIHALRFRLVDGADSWGGRRRERRAGWLAETFPDLAQMSIIDLGGRVDTWARATVRPKHVHVVNLEPVPAEIPEWAEVDHGDACALPARITNRRYDLVFSNSVLEHVGGHERRLRFAESVHLLADAHWVQTPYRYFPIEPHWIAPGMQFLPVRIRTTLARRWPLAHTPARSLDGALKQVLWTELVDKTQMRHYFPESRIRVERLAGLPKSLIAIAPAA</sequence>
<dbReference type="Pfam" id="PF13489">
    <property type="entry name" value="Methyltransf_23"/>
    <property type="match status" value="1"/>
</dbReference>
<dbReference type="EMBL" id="JACHJW010000001">
    <property type="protein sequence ID" value="MBB4960343.1"/>
    <property type="molecule type" value="Genomic_DNA"/>
</dbReference>
<dbReference type="AlphaFoldDB" id="A0A7W7SSW6"/>
<dbReference type="InterPro" id="IPR029063">
    <property type="entry name" value="SAM-dependent_MTases_sf"/>
</dbReference>
<comment type="caution">
    <text evidence="1">The sequence shown here is derived from an EMBL/GenBank/DDBJ whole genome shotgun (WGS) entry which is preliminary data.</text>
</comment>
<name>A0A7W7SSW6_9ACTN</name>
<dbReference type="Proteomes" id="UP000578819">
    <property type="component" value="Unassembled WGS sequence"/>
</dbReference>
<dbReference type="RefSeq" id="WP_184536132.1">
    <property type="nucleotide sequence ID" value="NZ_JACHJW010000001.1"/>
</dbReference>
<protein>
    <recommendedName>
        <fullName evidence="3">Class I SAM-dependent methyltransferase</fullName>
    </recommendedName>
</protein>
<evidence type="ECO:0000313" key="2">
    <source>
        <dbReference type="Proteomes" id="UP000578819"/>
    </source>
</evidence>
<accession>A0A7W7SSW6</accession>
<gene>
    <name evidence="1" type="ORF">FHR38_004076</name>
</gene>
<evidence type="ECO:0000313" key="1">
    <source>
        <dbReference type="EMBL" id="MBB4960343.1"/>
    </source>
</evidence>
<evidence type="ECO:0008006" key="3">
    <source>
        <dbReference type="Google" id="ProtNLM"/>
    </source>
</evidence>
<organism evidence="1 2">
    <name type="scientific">Micromonospora polyrhachis</name>
    <dbReference type="NCBI Taxonomy" id="1282883"/>
    <lineage>
        <taxon>Bacteria</taxon>
        <taxon>Bacillati</taxon>
        <taxon>Actinomycetota</taxon>
        <taxon>Actinomycetes</taxon>
        <taxon>Micromonosporales</taxon>
        <taxon>Micromonosporaceae</taxon>
        <taxon>Micromonospora</taxon>
    </lineage>
</organism>
<reference evidence="1 2" key="1">
    <citation type="submission" date="2020-08" db="EMBL/GenBank/DDBJ databases">
        <title>Sequencing the genomes of 1000 actinobacteria strains.</title>
        <authorList>
            <person name="Klenk H.-P."/>
        </authorList>
    </citation>
    <scope>NUCLEOTIDE SEQUENCE [LARGE SCALE GENOMIC DNA]</scope>
    <source>
        <strain evidence="1 2">DSM 45886</strain>
    </source>
</reference>
<proteinExistence type="predicted"/>